<dbReference type="Proteomes" id="UP001554567">
    <property type="component" value="Unassembled WGS sequence"/>
</dbReference>
<dbReference type="Gene3D" id="3.40.50.2300">
    <property type="match status" value="1"/>
</dbReference>
<gene>
    <name evidence="3" type="ORF">ABW286_20845</name>
</gene>
<keyword evidence="1" id="KW-0597">Phosphoprotein</keyword>
<dbReference type="EMBL" id="JBFKZN010000014">
    <property type="protein sequence ID" value="MEW5291593.1"/>
    <property type="molecule type" value="Genomic_DNA"/>
</dbReference>
<evidence type="ECO:0000256" key="1">
    <source>
        <dbReference type="PROSITE-ProRule" id="PRU00169"/>
    </source>
</evidence>
<dbReference type="InterPro" id="IPR013975">
    <property type="entry name" value="Tscrpt_reg_BetR_N"/>
</dbReference>
<name>A0ABV3N6Y8_9GAMM</name>
<dbReference type="InterPro" id="IPR001789">
    <property type="entry name" value="Sig_transdc_resp-reg_receiver"/>
</dbReference>
<dbReference type="PROSITE" id="PS50110">
    <property type="entry name" value="RESPONSE_REGULATORY"/>
    <property type="match status" value="1"/>
</dbReference>
<dbReference type="SUPFAM" id="SSF52172">
    <property type="entry name" value="CheY-like"/>
    <property type="match status" value="1"/>
</dbReference>
<proteinExistence type="predicted"/>
<accession>A0ABV3N6Y8</accession>
<evidence type="ECO:0000259" key="2">
    <source>
        <dbReference type="PROSITE" id="PS50110"/>
    </source>
</evidence>
<dbReference type="InterPro" id="IPR011006">
    <property type="entry name" value="CheY-like_superfamily"/>
</dbReference>
<protein>
    <submittedName>
        <fullName evidence="3">Helix-turn-helix domain-containing protein</fullName>
    </submittedName>
</protein>
<organism evidence="3 4">
    <name type="scientific">Erwinia papayae</name>
    <dbReference type="NCBI Taxonomy" id="206499"/>
    <lineage>
        <taxon>Bacteria</taxon>
        <taxon>Pseudomonadati</taxon>
        <taxon>Pseudomonadota</taxon>
        <taxon>Gammaproteobacteria</taxon>
        <taxon>Enterobacterales</taxon>
        <taxon>Erwiniaceae</taxon>
        <taxon>Erwinia</taxon>
    </lineage>
</organism>
<feature type="modified residue" description="4-aspartylphosphate" evidence="1">
    <location>
        <position position="189"/>
    </location>
</feature>
<reference evidence="3 4" key="1">
    <citation type="submission" date="2024-07" db="EMBL/GenBank/DDBJ databases">
        <authorList>
            <person name="Dulla G.F.J."/>
            <person name="Delorm J.G."/>
        </authorList>
    </citation>
    <scope>NUCLEOTIDE SEQUENCE [LARGE SCALE GENOMIC DNA]</scope>
    <source>
        <strain evidence="3 4">JGD 233</strain>
    </source>
</reference>
<sequence>MTEQSSMIQKILNLLDSKGIDARRRASTLAEVLDIKYNSAKQKIDGKRKFSLEETKKIFSFFGETYGSFNTHNGVFIMNDLHVRCNIQAKNEATSPQDLQPGANYVYKKGSLYILNATPQEKTELDMYQVEKIDFLAPPKIAILDNESDILMLLSSVCSRYGIDTESFQNKDELIDGMHGNNFDCYILDWLLDYGETAESVLEVIRSNSDTVPVYILSGQVNQCELNISKAIINFNAELIEKPARPVLISSILRSNLFFND</sequence>
<evidence type="ECO:0000313" key="3">
    <source>
        <dbReference type="EMBL" id="MEW5291593.1"/>
    </source>
</evidence>
<keyword evidence="4" id="KW-1185">Reference proteome</keyword>
<feature type="domain" description="Response regulatory" evidence="2">
    <location>
        <begin position="140"/>
        <end position="257"/>
    </location>
</feature>
<dbReference type="CDD" id="cd00156">
    <property type="entry name" value="REC"/>
    <property type="match status" value="1"/>
</dbReference>
<dbReference type="RefSeq" id="WP_367168599.1">
    <property type="nucleotide sequence ID" value="NZ_JBFKZN010000014.1"/>
</dbReference>
<dbReference type="Pfam" id="PF08667">
    <property type="entry name" value="BetR"/>
    <property type="match status" value="1"/>
</dbReference>
<evidence type="ECO:0000313" key="4">
    <source>
        <dbReference type="Proteomes" id="UP001554567"/>
    </source>
</evidence>
<comment type="caution">
    <text evidence="3">The sequence shown here is derived from an EMBL/GenBank/DDBJ whole genome shotgun (WGS) entry which is preliminary data.</text>
</comment>
<dbReference type="Pfam" id="PF00072">
    <property type="entry name" value="Response_reg"/>
    <property type="match status" value="1"/>
</dbReference>